<dbReference type="GO" id="GO:0052856">
    <property type="term" value="F:NAD(P)HX epimerase activity"/>
    <property type="evidence" value="ECO:0007669"/>
    <property type="project" value="UniProtKB-EC"/>
</dbReference>
<dbReference type="Pfam" id="PF01256">
    <property type="entry name" value="Carb_kinase"/>
    <property type="match status" value="1"/>
</dbReference>
<keyword evidence="7 17" id="KW-0067">ATP-binding</keyword>
<dbReference type="CDD" id="cd01171">
    <property type="entry name" value="YXKO-related"/>
    <property type="match status" value="1"/>
</dbReference>
<keyword evidence="6 17" id="KW-0547">Nucleotide-binding</keyword>
<dbReference type="GO" id="GO:0005524">
    <property type="term" value="F:ATP binding"/>
    <property type="evidence" value="ECO:0007669"/>
    <property type="project" value="UniProtKB-UniRule"/>
</dbReference>
<comment type="catalytic activity">
    <reaction evidence="15 17 18">
        <text>(6S)-NADHX + ADP = AMP + phosphate + NADH + H(+)</text>
        <dbReference type="Rhea" id="RHEA:32223"/>
        <dbReference type="ChEBI" id="CHEBI:15378"/>
        <dbReference type="ChEBI" id="CHEBI:43474"/>
        <dbReference type="ChEBI" id="CHEBI:57945"/>
        <dbReference type="ChEBI" id="CHEBI:64074"/>
        <dbReference type="ChEBI" id="CHEBI:456215"/>
        <dbReference type="ChEBI" id="CHEBI:456216"/>
        <dbReference type="EC" id="4.2.1.136"/>
    </reaction>
</comment>
<dbReference type="AlphaFoldDB" id="A0A4V1M660"/>
<evidence type="ECO:0000256" key="7">
    <source>
        <dbReference type="ARBA" id="ARBA00022840"/>
    </source>
</evidence>
<dbReference type="SUPFAM" id="SSF64153">
    <property type="entry name" value="YjeF N-terminal domain-like"/>
    <property type="match status" value="1"/>
</dbReference>
<comment type="catalytic activity">
    <reaction evidence="16 17 18">
        <text>(6S)-NADPHX + ADP = AMP + phosphate + NADPH + H(+)</text>
        <dbReference type="Rhea" id="RHEA:32235"/>
        <dbReference type="ChEBI" id="CHEBI:15378"/>
        <dbReference type="ChEBI" id="CHEBI:43474"/>
        <dbReference type="ChEBI" id="CHEBI:57783"/>
        <dbReference type="ChEBI" id="CHEBI:64076"/>
        <dbReference type="ChEBI" id="CHEBI:456215"/>
        <dbReference type="ChEBI" id="CHEBI:456216"/>
        <dbReference type="EC" id="4.2.1.136"/>
    </reaction>
</comment>
<dbReference type="InterPro" id="IPR000631">
    <property type="entry name" value="CARKD"/>
</dbReference>
<dbReference type="GO" id="GO:0046496">
    <property type="term" value="P:nicotinamide nucleotide metabolic process"/>
    <property type="evidence" value="ECO:0007669"/>
    <property type="project" value="UniProtKB-UniRule"/>
</dbReference>
<evidence type="ECO:0000256" key="16">
    <source>
        <dbReference type="ARBA" id="ARBA00049209"/>
    </source>
</evidence>
<keyword evidence="10 17" id="KW-0520">NAD</keyword>
<dbReference type="GO" id="GO:0046872">
    <property type="term" value="F:metal ion binding"/>
    <property type="evidence" value="ECO:0007669"/>
    <property type="project" value="UniProtKB-UniRule"/>
</dbReference>
<evidence type="ECO:0000256" key="18">
    <source>
        <dbReference type="PIRNR" id="PIRNR017184"/>
    </source>
</evidence>
<keyword evidence="9 18" id="KW-0630">Potassium</keyword>
<dbReference type="Proteomes" id="UP000290218">
    <property type="component" value="Unassembled WGS sequence"/>
</dbReference>
<dbReference type="PANTHER" id="PTHR12592">
    <property type="entry name" value="ATP-DEPENDENT (S)-NAD(P)H-HYDRATE DEHYDRATASE FAMILY MEMBER"/>
    <property type="match status" value="1"/>
</dbReference>
<dbReference type="InterPro" id="IPR029056">
    <property type="entry name" value="Ribokinase-like"/>
</dbReference>
<dbReference type="PANTHER" id="PTHR12592:SF0">
    <property type="entry name" value="ATP-DEPENDENT (S)-NAD(P)H-HYDRATE DEHYDRATASE"/>
    <property type="match status" value="1"/>
</dbReference>
<evidence type="ECO:0000259" key="19">
    <source>
        <dbReference type="PROSITE" id="PS51383"/>
    </source>
</evidence>
<evidence type="ECO:0000256" key="4">
    <source>
        <dbReference type="ARBA" id="ARBA00009524"/>
    </source>
</evidence>
<feature type="binding site" evidence="17">
    <location>
        <begin position="385"/>
        <end position="389"/>
    </location>
    <ligand>
        <name>AMP</name>
        <dbReference type="ChEBI" id="CHEBI:456215"/>
    </ligand>
</feature>
<accession>A0A4V1M660</accession>
<keyword evidence="8 17" id="KW-0521">NADP</keyword>
<sequence length="473" mass="49473">MQRAGVALAEAVAGDYREIGGMPEDARLLVLAGKGHNGGDALLAARALLSDRPEARAVVVLCFGDKALRPLAGRSLDWVRCDAAGRVEMMPAEQALAPEQRYALCLDGIYGFQFRAPMDAASRALLTAVNEHRGIRLRAAVDLPSGVAETNADTIFRADFTYATGIVKQPVFSAQATTSVGRLRYLDLGFFALGEPGGTKERVLTKAGLGPLGVLRPAQSDKRTFGHLLVVGGSRSYPGAVVLSVRAALRSGVGLVTAYVPERLAPEYAARHPEAMWVGCPETTAGSMAAGTVALIRERLSRATALLVGPGLGAESETIGWVANLAADSSVPLVLDADALRAEVVAGIRNQAFVCTPHAGEFQRIGPRLFADEKFTAPRGVLVLKGPMTRITDGNTIYHSPFGGPVLARGGSGDILAGLIGGLLAQAPGDPLLAACRGTVWHGRAADLLARTRGQVAVELSEILEQLGPALIS</sequence>
<feature type="binding site" evidence="17">
    <location>
        <position position="413"/>
    </location>
    <ligand>
        <name>AMP</name>
        <dbReference type="ChEBI" id="CHEBI:456215"/>
    </ligand>
</feature>
<comment type="similarity">
    <text evidence="17">Belongs to the NnrD/CARKD family.</text>
</comment>
<evidence type="ECO:0000313" key="21">
    <source>
        <dbReference type="EMBL" id="RXK53886.1"/>
    </source>
</evidence>
<dbReference type="Gene3D" id="3.40.50.10260">
    <property type="entry name" value="YjeF N-terminal domain"/>
    <property type="match status" value="1"/>
</dbReference>
<dbReference type="GO" id="GO:0110051">
    <property type="term" value="P:metabolite repair"/>
    <property type="evidence" value="ECO:0007669"/>
    <property type="project" value="TreeGrafter"/>
</dbReference>
<evidence type="ECO:0000256" key="17">
    <source>
        <dbReference type="HAMAP-Rule" id="MF_01965"/>
    </source>
</evidence>
<dbReference type="InterPro" id="IPR036652">
    <property type="entry name" value="YjeF_N_dom_sf"/>
</dbReference>
<dbReference type="EC" id="4.2.1.136" evidence="17"/>
<evidence type="ECO:0000256" key="12">
    <source>
        <dbReference type="ARBA" id="ARBA00023239"/>
    </source>
</evidence>
<evidence type="ECO:0000256" key="5">
    <source>
        <dbReference type="ARBA" id="ARBA00022723"/>
    </source>
</evidence>
<evidence type="ECO:0000256" key="14">
    <source>
        <dbReference type="ARBA" id="ARBA00025153"/>
    </source>
</evidence>
<dbReference type="NCBIfam" id="TIGR00196">
    <property type="entry name" value="yjeF_cterm"/>
    <property type="match status" value="1"/>
</dbReference>
<comment type="similarity">
    <text evidence="3 18">In the N-terminal section; belongs to the NnrE/AIBP family.</text>
</comment>
<feature type="binding site" evidence="17">
    <location>
        <position position="311"/>
    </location>
    <ligand>
        <name>(6S)-NADPHX</name>
        <dbReference type="ChEBI" id="CHEBI:64076"/>
    </ligand>
</feature>
<dbReference type="Gene3D" id="3.40.1190.20">
    <property type="match status" value="1"/>
</dbReference>
<feature type="domain" description="YjeF C-terminal" evidence="19">
    <location>
        <begin position="205"/>
        <end position="473"/>
    </location>
</feature>
<evidence type="ECO:0000256" key="6">
    <source>
        <dbReference type="ARBA" id="ARBA00022741"/>
    </source>
</evidence>
<feature type="binding site" evidence="17">
    <location>
        <position position="240"/>
    </location>
    <ligand>
        <name>(6S)-NADPHX</name>
        <dbReference type="ChEBI" id="CHEBI:64076"/>
    </ligand>
</feature>
<gene>
    <name evidence="17" type="primary">nnrD</name>
    <name evidence="21" type="ORF">ESB00_15805</name>
</gene>
<dbReference type="EMBL" id="SDHX01000002">
    <property type="protein sequence ID" value="RXK53886.1"/>
    <property type="molecule type" value="Genomic_DNA"/>
</dbReference>
<keyword evidence="5 18" id="KW-0479">Metal-binding</keyword>
<keyword evidence="22" id="KW-1185">Reference proteome</keyword>
<keyword evidence="13" id="KW-0511">Multifunctional enzyme</keyword>
<comment type="catalytic activity">
    <reaction evidence="1 18">
        <text>(6R)-NADHX = (6S)-NADHX</text>
        <dbReference type="Rhea" id="RHEA:32215"/>
        <dbReference type="ChEBI" id="CHEBI:64074"/>
        <dbReference type="ChEBI" id="CHEBI:64075"/>
        <dbReference type="EC" id="5.1.99.6"/>
    </reaction>
</comment>
<evidence type="ECO:0000256" key="9">
    <source>
        <dbReference type="ARBA" id="ARBA00022958"/>
    </source>
</evidence>
<comment type="caution">
    <text evidence="21">The sequence shown here is derived from an EMBL/GenBank/DDBJ whole genome shotgun (WGS) entry which is preliminary data.</text>
</comment>
<comment type="cofactor">
    <cofactor evidence="18">
        <name>K(+)</name>
        <dbReference type="ChEBI" id="CHEBI:29103"/>
    </cofactor>
    <text evidence="18">Binds 1 potassium ion per subunit.</text>
</comment>
<name>A0A4V1M660_9BACT</name>
<evidence type="ECO:0000256" key="15">
    <source>
        <dbReference type="ARBA" id="ARBA00048238"/>
    </source>
</evidence>
<feature type="domain" description="YjeF N-terminal" evidence="20">
    <location>
        <begin position="1"/>
        <end position="196"/>
    </location>
</feature>
<evidence type="ECO:0000256" key="8">
    <source>
        <dbReference type="ARBA" id="ARBA00022857"/>
    </source>
</evidence>
<comment type="function">
    <text evidence="14 18">Bifunctional enzyme that catalyzes the epimerization of the S- and R-forms of NAD(P)HX and the dehydration of the S-form of NAD(P)HX at the expense of ADP, which is converted to AMP. This allows the repair of both epimers of NAD(P)HX, a damaged form of NAD(P)H that is a result of enzymatic or heat-dependent hydration.</text>
</comment>
<evidence type="ECO:0000313" key="22">
    <source>
        <dbReference type="Proteomes" id="UP000290218"/>
    </source>
</evidence>
<organism evidence="21 22">
    <name type="scientific">Oleiharenicola lentus</name>
    <dbReference type="NCBI Taxonomy" id="2508720"/>
    <lineage>
        <taxon>Bacteria</taxon>
        <taxon>Pseudomonadati</taxon>
        <taxon>Verrucomicrobiota</taxon>
        <taxon>Opitutia</taxon>
        <taxon>Opitutales</taxon>
        <taxon>Opitutaceae</taxon>
        <taxon>Oleiharenicola</taxon>
    </lineage>
</organism>
<feature type="binding site" evidence="17">
    <location>
        <position position="358"/>
    </location>
    <ligand>
        <name>(6S)-NADPHX</name>
        <dbReference type="ChEBI" id="CHEBI:64076"/>
    </ligand>
</feature>
<evidence type="ECO:0000256" key="13">
    <source>
        <dbReference type="ARBA" id="ARBA00023268"/>
    </source>
</evidence>
<dbReference type="PROSITE" id="PS51383">
    <property type="entry name" value="YJEF_C_3"/>
    <property type="match status" value="1"/>
</dbReference>
<evidence type="ECO:0000259" key="20">
    <source>
        <dbReference type="PROSITE" id="PS51385"/>
    </source>
</evidence>
<keyword evidence="11 18" id="KW-0413">Isomerase</keyword>
<dbReference type="GO" id="GO:0052855">
    <property type="term" value="F:ADP-dependent NAD(P)H-hydrate dehydratase activity"/>
    <property type="evidence" value="ECO:0007669"/>
    <property type="project" value="UniProtKB-UniRule"/>
</dbReference>
<comment type="subunit">
    <text evidence="17">Homotetramer.</text>
</comment>
<evidence type="ECO:0000256" key="11">
    <source>
        <dbReference type="ARBA" id="ARBA00023235"/>
    </source>
</evidence>
<dbReference type="PROSITE" id="PS51385">
    <property type="entry name" value="YJEF_N"/>
    <property type="match status" value="1"/>
</dbReference>
<protein>
    <recommendedName>
        <fullName evidence="17">ADP-dependent (S)-NAD(P)H-hydrate dehydratase</fullName>
        <ecNumber evidence="17">4.2.1.136</ecNumber>
    </recommendedName>
    <alternativeName>
        <fullName evidence="17">ADP-dependent NAD(P)HX dehydratase</fullName>
    </alternativeName>
</protein>
<dbReference type="HAMAP" id="MF_01965">
    <property type="entry name" value="NADHX_dehydratase"/>
    <property type="match status" value="1"/>
</dbReference>
<feature type="binding site" evidence="17">
    <location>
        <position position="414"/>
    </location>
    <ligand>
        <name>(6S)-NADPHX</name>
        <dbReference type="ChEBI" id="CHEBI:64076"/>
    </ligand>
</feature>
<dbReference type="OrthoDB" id="9806925at2"/>
<dbReference type="PIRSF" id="PIRSF017184">
    <property type="entry name" value="Nnr"/>
    <property type="match status" value="1"/>
</dbReference>
<evidence type="ECO:0000256" key="3">
    <source>
        <dbReference type="ARBA" id="ARBA00006001"/>
    </source>
</evidence>
<reference evidence="21 22" key="1">
    <citation type="submission" date="2019-01" db="EMBL/GenBank/DDBJ databases">
        <title>Lacunisphaera sp. strain TWA-58.</title>
        <authorList>
            <person name="Chen W.-M."/>
        </authorList>
    </citation>
    <scope>NUCLEOTIDE SEQUENCE [LARGE SCALE GENOMIC DNA]</scope>
    <source>
        <strain evidence="21 22">TWA-58</strain>
    </source>
</reference>
<dbReference type="SUPFAM" id="SSF53613">
    <property type="entry name" value="Ribokinase-like"/>
    <property type="match status" value="1"/>
</dbReference>
<proteinExistence type="inferred from homology"/>
<dbReference type="Pfam" id="PF03853">
    <property type="entry name" value="YjeF_N"/>
    <property type="match status" value="1"/>
</dbReference>
<comment type="function">
    <text evidence="17">Catalyzes the dehydration of the S-form of NAD(P)HX at the expense of ADP, which is converted to AMP. Together with NAD(P)HX epimerase, which catalyzes the epimerization of the S- and R-forms, the enzyme allows the repair of both epimers of NAD(P)HX, a damaged form of NAD(P)H that is a result of enzymatic or heat-dependent hydration.</text>
</comment>
<dbReference type="InterPro" id="IPR004443">
    <property type="entry name" value="YjeF_N_dom"/>
</dbReference>
<dbReference type="InterPro" id="IPR030677">
    <property type="entry name" value="Nnr"/>
</dbReference>
<evidence type="ECO:0000256" key="10">
    <source>
        <dbReference type="ARBA" id="ARBA00023027"/>
    </source>
</evidence>
<comment type="cofactor">
    <cofactor evidence="17">
        <name>Mg(2+)</name>
        <dbReference type="ChEBI" id="CHEBI:18420"/>
    </cofactor>
</comment>
<comment type="similarity">
    <text evidence="4 18">In the C-terminal section; belongs to the NnrD/CARKD family.</text>
</comment>
<evidence type="ECO:0000256" key="2">
    <source>
        <dbReference type="ARBA" id="ARBA00000909"/>
    </source>
</evidence>
<evidence type="ECO:0000256" key="1">
    <source>
        <dbReference type="ARBA" id="ARBA00000013"/>
    </source>
</evidence>
<comment type="catalytic activity">
    <reaction evidence="2 18">
        <text>(6R)-NADPHX = (6S)-NADPHX</text>
        <dbReference type="Rhea" id="RHEA:32227"/>
        <dbReference type="ChEBI" id="CHEBI:64076"/>
        <dbReference type="ChEBI" id="CHEBI:64077"/>
        <dbReference type="EC" id="5.1.99.6"/>
    </reaction>
</comment>
<keyword evidence="12 17" id="KW-0456">Lyase</keyword>